<organism evidence="1 2">
    <name type="scientific">Araneus ventricosus</name>
    <name type="common">Orbweaver spider</name>
    <name type="synonym">Epeira ventricosa</name>
    <dbReference type="NCBI Taxonomy" id="182803"/>
    <lineage>
        <taxon>Eukaryota</taxon>
        <taxon>Metazoa</taxon>
        <taxon>Ecdysozoa</taxon>
        <taxon>Arthropoda</taxon>
        <taxon>Chelicerata</taxon>
        <taxon>Arachnida</taxon>
        <taxon>Araneae</taxon>
        <taxon>Araneomorphae</taxon>
        <taxon>Entelegynae</taxon>
        <taxon>Araneoidea</taxon>
        <taxon>Araneidae</taxon>
        <taxon>Araneus</taxon>
    </lineage>
</organism>
<proteinExistence type="predicted"/>
<name>A0A4Y2NZA3_ARAVE</name>
<evidence type="ECO:0000313" key="2">
    <source>
        <dbReference type="Proteomes" id="UP000499080"/>
    </source>
</evidence>
<gene>
    <name evidence="1" type="ORF">AVEN_262638_1</name>
</gene>
<dbReference type="AlphaFoldDB" id="A0A4Y2NZA3"/>
<accession>A0A4Y2NZA3</accession>
<dbReference type="OrthoDB" id="6434680at2759"/>
<evidence type="ECO:0000313" key="1">
    <source>
        <dbReference type="EMBL" id="GBN43660.1"/>
    </source>
</evidence>
<keyword evidence="2" id="KW-1185">Reference proteome</keyword>
<dbReference type="Proteomes" id="UP000499080">
    <property type="component" value="Unassembled WGS sequence"/>
</dbReference>
<reference evidence="1 2" key="1">
    <citation type="journal article" date="2019" name="Sci. Rep.">
        <title>Orb-weaving spider Araneus ventricosus genome elucidates the spidroin gene catalogue.</title>
        <authorList>
            <person name="Kono N."/>
            <person name="Nakamura H."/>
            <person name="Ohtoshi R."/>
            <person name="Moran D.A.P."/>
            <person name="Shinohara A."/>
            <person name="Yoshida Y."/>
            <person name="Fujiwara M."/>
            <person name="Mori M."/>
            <person name="Tomita M."/>
            <person name="Arakawa K."/>
        </authorList>
    </citation>
    <scope>NUCLEOTIDE SEQUENCE [LARGE SCALE GENOMIC DNA]</scope>
</reference>
<dbReference type="EMBL" id="BGPR01009998">
    <property type="protein sequence ID" value="GBN43660.1"/>
    <property type="molecule type" value="Genomic_DNA"/>
</dbReference>
<sequence>MDINKYLEGVIKLEDISEINNPKCHYLPHRAVVKESSTIKLRPVFDASAKDKKCVSLNDFLEKGSNLIELIPTTSFSSFHAKQFREKEVWSPLKVTNFLLAVHPVLSWTTSAQRAHVIVPRQEV</sequence>
<protein>
    <submittedName>
        <fullName evidence="1">Uncharacterized protein</fullName>
    </submittedName>
</protein>
<comment type="caution">
    <text evidence="1">The sequence shown here is derived from an EMBL/GenBank/DDBJ whole genome shotgun (WGS) entry which is preliminary data.</text>
</comment>